<evidence type="ECO:0000313" key="11">
    <source>
        <dbReference type="EMBL" id="KAJ5087010.1"/>
    </source>
</evidence>
<feature type="compositionally biased region" description="Basic and acidic residues" evidence="7">
    <location>
        <begin position="134"/>
        <end position="147"/>
    </location>
</feature>
<evidence type="ECO:0000256" key="7">
    <source>
        <dbReference type="SAM" id="MobiDB-lite"/>
    </source>
</evidence>
<dbReference type="GO" id="GO:0008094">
    <property type="term" value="F:ATP-dependent activity, acting on DNA"/>
    <property type="evidence" value="ECO:0007669"/>
    <property type="project" value="TreeGrafter"/>
</dbReference>
<dbReference type="EMBL" id="JAPMSZ010000010">
    <property type="protein sequence ID" value="KAJ5087010.1"/>
    <property type="molecule type" value="Genomic_DNA"/>
</dbReference>
<dbReference type="GO" id="GO:0005524">
    <property type="term" value="F:ATP binding"/>
    <property type="evidence" value="ECO:0007669"/>
    <property type="project" value="UniProtKB-KW"/>
</dbReference>
<keyword evidence="5" id="KW-0067">ATP-binding</keyword>
<feature type="region of interest" description="Disordered" evidence="7">
    <location>
        <begin position="245"/>
        <end position="284"/>
    </location>
</feature>
<feature type="domain" description="RING-type" evidence="8">
    <location>
        <begin position="773"/>
        <end position="823"/>
    </location>
</feature>
<dbReference type="InterPro" id="IPR050628">
    <property type="entry name" value="SNF2_RAD54_helicase_TF"/>
</dbReference>
<dbReference type="SUPFAM" id="SSF52540">
    <property type="entry name" value="P-loop containing nucleoside triphosphate hydrolases"/>
    <property type="match status" value="2"/>
</dbReference>
<dbReference type="SUPFAM" id="SSF57850">
    <property type="entry name" value="RING/U-box"/>
    <property type="match status" value="1"/>
</dbReference>
<dbReference type="PROSITE" id="PS50089">
    <property type="entry name" value="ZF_RING_2"/>
    <property type="match status" value="1"/>
</dbReference>
<evidence type="ECO:0000259" key="8">
    <source>
        <dbReference type="PROSITE" id="PS50089"/>
    </source>
</evidence>
<evidence type="ECO:0000256" key="4">
    <source>
        <dbReference type="ARBA" id="ARBA00022806"/>
    </source>
</evidence>
<dbReference type="GeneID" id="81398011"/>
<dbReference type="AlphaFoldDB" id="A0A9W9ESC0"/>
<comment type="caution">
    <text evidence="11">The sequence shown here is derived from an EMBL/GenBank/DDBJ whole genome shotgun (WGS) entry which is preliminary data.</text>
</comment>
<sequence length="1087" mass="121931">MAPSGTNASTEDKIKDLLEDLDLQKLIYEDLLERRPGGSEESAEVLETIQNLESQVAQLLGEAAPSAPTNVSSPAPALPTPTPAPAREPPGLTPNHPQQLSTSVPYWPSSAPSPFAAQPDRPDPMSYPALPSESSRKRPRQDSDGSRPHHGSSKKSTFVTSQSRFSAIEAELEARLAENRVLYDDMRDPELVRISAQAEGVPASKILDDIQREQDDNEWLIQSEFQVERDAEVARMLQAQEDEFETAPRDIMPHPSFALPDRTQPSNGSGPSDSYKSSRFLPPPPGLFISSPPDAFQRDSDDDIQEIPASYFNSRINGSPAPRRPLPWLPGAWPGPNLPGIPRPGMPGPAPELKAFDLVREQQMLDADENDLVLYEEKDFPDDIKNLLTGIKNIRDATQTDNQDTPRELKVMLMKHQKIGLTWLKAKEESSHKGGILADDMGLGKTIQAIALMVARPYTDPERRPSLIIAPKALMDQWRLEIHRHIKPGRHQLSVFVFHEKQRRVTWRELRNYDVVLTTFGTLTVSYKLLLQAEKFEEEGRDASLVRSFQEKSTLFTSSSKWHRVIVDEAQNIKNPMAKATKACCRLNATYRWCLTGTPMMNRLEDFQSLLGFLRIRPYNIKDKFKRDFLRPIKSGFGEEKTMEQLRILVKSVCLRRTKASKIDGQPILQLPPKVTEKIHVVFNETENEMYQALSSKTQQQVTRYLNAGTLGRNYSHVLVLLLRLRQACCHPLLMPGFRADAPTSVDGVDLVANAKLLSAVVVDRIKNNPHECPICLDSVENAIIYIPCGHSVCSECFTSISEPTTAAIGPDGERVIKCQNCRGPVDPLKITDAHSFKKVHDADSLPPTEDAEEEEDEPEETTDSDNSEPDSDDSSGQPKRKSLAALRQAAQKNKRQKRRYLRRLEKAWVPSAKIDKAMEILQANEDRGQDEKTIVFSQFTSLLDLLEVPIIRRGWKCARFDGTMNVSERNAAVTNFTHDPGCKIMLVSLKAGNAGLNLVAASHIIMFDPFWNPYIEDQAVDRAHRIGQIRDVFVHRLLIENTVEDRIVTLQEKKRELIGGALDEGGAMNVSRLDTRELAYLFGVRA</sequence>
<dbReference type="PANTHER" id="PTHR45626">
    <property type="entry name" value="TRANSCRIPTION TERMINATION FACTOR 2-RELATED"/>
    <property type="match status" value="1"/>
</dbReference>
<evidence type="ECO:0000259" key="10">
    <source>
        <dbReference type="PROSITE" id="PS51194"/>
    </source>
</evidence>
<dbReference type="PROSITE" id="PS51194">
    <property type="entry name" value="HELICASE_CTER"/>
    <property type="match status" value="1"/>
</dbReference>
<dbReference type="InterPro" id="IPR001650">
    <property type="entry name" value="Helicase_C-like"/>
</dbReference>
<dbReference type="InterPro" id="IPR014001">
    <property type="entry name" value="Helicase_ATP-bd"/>
</dbReference>
<dbReference type="Pfam" id="PF00176">
    <property type="entry name" value="SNF2-rel_dom"/>
    <property type="match status" value="1"/>
</dbReference>
<reference evidence="11" key="2">
    <citation type="journal article" date="2023" name="IMA Fungus">
        <title>Comparative genomic study of the Penicillium genus elucidates a diverse pangenome and 15 lateral gene transfer events.</title>
        <authorList>
            <person name="Petersen C."/>
            <person name="Sorensen T."/>
            <person name="Nielsen M.R."/>
            <person name="Sondergaard T.E."/>
            <person name="Sorensen J.L."/>
            <person name="Fitzpatrick D.A."/>
            <person name="Frisvad J.C."/>
            <person name="Nielsen K.L."/>
        </authorList>
    </citation>
    <scope>NUCLEOTIDE SEQUENCE</scope>
    <source>
        <strain evidence="11">IBT 34128</strain>
    </source>
</reference>
<feature type="domain" description="Helicase ATP-binding" evidence="9">
    <location>
        <begin position="426"/>
        <end position="617"/>
    </location>
</feature>
<evidence type="ECO:0000256" key="5">
    <source>
        <dbReference type="ARBA" id="ARBA00022840"/>
    </source>
</evidence>
<evidence type="ECO:0000313" key="12">
    <source>
        <dbReference type="Proteomes" id="UP001141434"/>
    </source>
</evidence>
<dbReference type="PROSITE" id="PS51192">
    <property type="entry name" value="HELICASE_ATP_BIND_1"/>
    <property type="match status" value="1"/>
</dbReference>
<keyword evidence="6" id="KW-0479">Metal-binding</keyword>
<evidence type="ECO:0000256" key="2">
    <source>
        <dbReference type="ARBA" id="ARBA00022741"/>
    </source>
</evidence>
<dbReference type="Pfam" id="PF00271">
    <property type="entry name" value="Helicase_C"/>
    <property type="match status" value="1"/>
</dbReference>
<keyword evidence="6" id="KW-0862">Zinc</keyword>
<dbReference type="GO" id="GO:0004386">
    <property type="term" value="F:helicase activity"/>
    <property type="evidence" value="ECO:0007669"/>
    <property type="project" value="UniProtKB-KW"/>
</dbReference>
<gene>
    <name evidence="11" type="ORF">NUU61_008317</name>
</gene>
<feature type="region of interest" description="Disordered" evidence="7">
    <location>
        <begin position="837"/>
        <end position="899"/>
    </location>
</feature>
<dbReference type="OrthoDB" id="423559at2759"/>
<evidence type="ECO:0000259" key="9">
    <source>
        <dbReference type="PROSITE" id="PS51192"/>
    </source>
</evidence>
<feature type="domain" description="Helicase C-terminal" evidence="10">
    <location>
        <begin position="914"/>
        <end position="1080"/>
    </location>
</feature>
<proteinExistence type="inferred from homology"/>
<dbReference type="Gene3D" id="3.40.50.10810">
    <property type="entry name" value="Tandem AAA-ATPase domain"/>
    <property type="match status" value="1"/>
</dbReference>
<dbReference type="PANTHER" id="PTHR45626:SF16">
    <property type="entry name" value="ATP-DEPENDENT HELICASE ULS1"/>
    <property type="match status" value="1"/>
</dbReference>
<feature type="compositionally biased region" description="Acidic residues" evidence="7">
    <location>
        <begin position="850"/>
        <end position="874"/>
    </location>
</feature>
<dbReference type="SMART" id="SM00490">
    <property type="entry name" value="HELICc"/>
    <property type="match status" value="1"/>
</dbReference>
<keyword evidence="6" id="KW-0863">Zinc-finger</keyword>
<dbReference type="SMART" id="SM00487">
    <property type="entry name" value="DEXDc"/>
    <property type="match status" value="1"/>
</dbReference>
<dbReference type="GO" id="GO:0016787">
    <property type="term" value="F:hydrolase activity"/>
    <property type="evidence" value="ECO:0007669"/>
    <property type="project" value="UniProtKB-KW"/>
</dbReference>
<dbReference type="InterPro" id="IPR038718">
    <property type="entry name" value="SNF2-like_sf"/>
</dbReference>
<comment type="similarity">
    <text evidence="1">Belongs to the SNF2/RAD54 helicase family.</text>
</comment>
<dbReference type="RefSeq" id="XP_056509135.1">
    <property type="nucleotide sequence ID" value="XM_056658842.1"/>
</dbReference>
<dbReference type="GO" id="GO:0005634">
    <property type="term" value="C:nucleus"/>
    <property type="evidence" value="ECO:0007669"/>
    <property type="project" value="TreeGrafter"/>
</dbReference>
<dbReference type="CDD" id="cd18008">
    <property type="entry name" value="DEXDc_SHPRH-like"/>
    <property type="match status" value="1"/>
</dbReference>
<protein>
    <submittedName>
        <fullName evidence="11">SNF2-related protein</fullName>
    </submittedName>
</protein>
<dbReference type="Proteomes" id="UP001141434">
    <property type="component" value="Unassembled WGS sequence"/>
</dbReference>
<keyword evidence="2" id="KW-0547">Nucleotide-binding</keyword>
<evidence type="ECO:0000256" key="1">
    <source>
        <dbReference type="ARBA" id="ARBA00007025"/>
    </source>
</evidence>
<dbReference type="InterPro" id="IPR013083">
    <property type="entry name" value="Znf_RING/FYVE/PHD"/>
</dbReference>
<keyword evidence="12" id="KW-1185">Reference proteome</keyword>
<dbReference type="GO" id="GO:0008270">
    <property type="term" value="F:zinc ion binding"/>
    <property type="evidence" value="ECO:0007669"/>
    <property type="project" value="UniProtKB-KW"/>
</dbReference>
<dbReference type="CDD" id="cd18793">
    <property type="entry name" value="SF2_C_SNF"/>
    <property type="match status" value="1"/>
</dbReference>
<feature type="compositionally biased region" description="Low complexity" evidence="7">
    <location>
        <begin position="108"/>
        <end position="117"/>
    </location>
</feature>
<dbReference type="Gene3D" id="3.30.40.10">
    <property type="entry name" value="Zinc/RING finger domain, C3HC4 (zinc finger)"/>
    <property type="match status" value="1"/>
</dbReference>
<reference evidence="11" key="1">
    <citation type="submission" date="2022-11" db="EMBL/GenBank/DDBJ databases">
        <authorList>
            <person name="Petersen C."/>
        </authorList>
    </citation>
    <scope>NUCLEOTIDE SEQUENCE</scope>
    <source>
        <strain evidence="11">IBT 34128</strain>
    </source>
</reference>
<feature type="compositionally biased region" description="Polar residues" evidence="7">
    <location>
        <begin position="95"/>
        <end position="104"/>
    </location>
</feature>
<dbReference type="InterPro" id="IPR027417">
    <property type="entry name" value="P-loop_NTPase"/>
</dbReference>
<feature type="compositionally biased region" description="Polar residues" evidence="7">
    <location>
        <begin position="263"/>
        <end position="277"/>
    </location>
</feature>
<dbReference type="GO" id="GO:0005737">
    <property type="term" value="C:cytoplasm"/>
    <property type="evidence" value="ECO:0007669"/>
    <property type="project" value="TreeGrafter"/>
</dbReference>
<organism evidence="11 12">
    <name type="scientific">Penicillium alfredii</name>
    <dbReference type="NCBI Taxonomy" id="1506179"/>
    <lineage>
        <taxon>Eukaryota</taxon>
        <taxon>Fungi</taxon>
        <taxon>Dikarya</taxon>
        <taxon>Ascomycota</taxon>
        <taxon>Pezizomycotina</taxon>
        <taxon>Eurotiomycetes</taxon>
        <taxon>Eurotiomycetidae</taxon>
        <taxon>Eurotiales</taxon>
        <taxon>Aspergillaceae</taxon>
        <taxon>Penicillium</taxon>
    </lineage>
</organism>
<name>A0A9W9ESC0_9EURO</name>
<dbReference type="InterPro" id="IPR001841">
    <property type="entry name" value="Znf_RING"/>
</dbReference>
<dbReference type="InterPro" id="IPR049730">
    <property type="entry name" value="SNF2/RAD54-like_C"/>
</dbReference>
<dbReference type="SMART" id="SM00184">
    <property type="entry name" value="RING"/>
    <property type="match status" value="1"/>
</dbReference>
<dbReference type="InterPro" id="IPR000330">
    <property type="entry name" value="SNF2_N"/>
</dbReference>
<dbReference type="Pfam" id="PF13923">
    <property type="entry name" value="zf-C3HC4_2"/>
    <property type="match status" value="1"/>
</dbReference>
<dbReference type="GO" id="GO:0000724">
    <property type="term" value="P:double-strand break repair via homologous recombination"/>
    <property type="evidence" value="ECO:0007669"/>
    <property type="project" value="TreeGrafter"/>
</dbReference>
<evidence type="ECO:0000256" key="3">
    <source>
        <dbReference type="ARBA" id="ARBA00022801"/>
    </source>
</evidence>
<keyword evidence="4" id="KW-0347">Helicase</keyword>
<dbReference type="Gene3D" id="3.40.50.300">
    <property type="entry name" value="P-loop containing nucleotide triphosphate hydrolases"/>
    <property type="match status" value="2"/>
</dbReference>
<evidence type="ECO:0000256" key="6">
    <source>
        <dbReference type="PROSITE-ProRule" id="PRU00175"/>
    </source>
</evidence>
<feature type="compositionally biased region" description="Pro residues" evidence="7">
    <location>
        <begin position="76"/>
        <end position="92"/>
    </location>
</feature>
<feature type="region of interest" description="Disordered" evidence="7">
    <location>
        <begin position="57"/>
        <end position="162"/>
    </location>
</feature>
<accession>A0A9W9ESC0</accession>
<keyword evidence="3" id="KW-0378">Hydrolase</keyword>